<dbReference type="RefSeq" id="XP_025074211.1">
    <property type="nucleotide sequence ID" value="XM_025218426.1"/>
</dbReference>
<dbReference type="GeneID" id="105427803"/>
<accession>A0A8N1S644</accession>
<dbReference type="InterPro" id="IPR006612">
    <property type="entry name" value="THAP_Znf"/>
</dbReference>
<evidence type="ECO:0000313" key="8">
    <source>
        <dbReference type="Proteomes" id="UP000504615"/>
    </source>
</evidence>
<dbReference type="SUPFAM" id="SSF57716">
    <property type="entry name" value="Glucocorticoid receptor-like (DNA-binding domain)"/>
    <property type="match status" value="1"/>
</dbReference>
<dbReference type="GO" id="GO:0043565">
    <property type="term" value="F:sequence-specific DNA binding"/>
    <property type="evidence" value="ECO:0007669"/>
    <property type="project" value="InterPro"/>
</dbReference>
<dbReference type="PANTHER" id="PTHR46600">
    <property type="entry name" value="THAP DOMAIN-CONTAINING"/>
    <property type="match status" value="1"/>
</dbReference>
<dbReference type="InterPro" id="IPR026516">
    <property type="entry name" value="THAP1/10"/>
</dbReference>
<keyword evidence="6" id="KW-0175">Coiled coil</keyword>
<dbReference type="GO" id="GO:0008270">
    <property type="term" value="F:zinc ion binding"/>
    <property type="evidence" value="ECO:0007669"/>
    <property type="project" value="UniProtKB-KW"/>
</dbReference>
<keyword evidence="8" id="KW-1185">Reference proteome</keyword>
<feature type="coiled-coil region" evidence="6">
    <location>
        <begin position="260"/>
        <end position="291"/>
    </location>
</feature>
<sequence>MVLVFVNSRNVDCVLFSDRTDQTCFVLKTVQYKYNCCVKNCRRTKSGPKRTYFSFPKDDVLRKQWLNACQRDETNMNFDIARVCSLHFEEDCLLLEKMIEGKIGRPKETVLLKENSIPTKMLILERKRRGKKPLSKEARIIREKRKYSLATYEELVQYAQGKQSLSLEEYEKNIEINAINVKKSAYMERDVEQIEQNIDQNIEQNIVQNIQQYLVQNIDQNPVQNIVQNIQQNLVQNIDQNLIQNIDENIMQNIEQNIVQNIQQNIIQNIEQNVEQHTEQSEEKNEVLEQDIVQDIESLPYMYIPVFLCAYVPVYPHAYAFASESIYPN</sequence>
<dbReference type="Pfam" id="PF05485">
    <property type="entry name" value="THAP"/>
    <property type="match status" value="1"/>
</dbReference>
<feature type="domain" description="THAP-type" evidence="7">
    <location>
        <begin position="32"/>
        <end position="121"/>
    </location>
</feature>
<dbReference type="InterPro" id="IPR038441">
    <property type="entry name" value="THAP_Znf_sf"/>
</dbReference>
<keyword evidence="2 5" id="KW-0863">Zinc-finger</keyword>
<dbReference type="PROSITE" id="PS50950">
    <property type="entry name" value="ZF_THAP"/>
    <property type="match status" value="1"/>
</dbReference>
<dbReference type="SMART" id="SM00692">
    <property type="entry name" value="DM3"/>
    <property type="match status" value="1"/>
</dbReference>
<gene>
    <name evidence="9" type="primary">LOC105427803</name>
</gene>
<evidence type="ECO:0000256" key="5">
    <source>
        <dbReference type="PROSITE-ProRule" id="PRU00309"/>
    </source>
</evidence>
<evidence type="ECO:0000259" key="7">
    <source>
        <dbReference type="PROSITE" id="PS50950"/>
    </source>
</evidence>
<protein>
    <submittedName>
        <fullName evidence="9">Ring-infected erythrocyte surface antigen-like isoform X2</fullName>
    </submittedName>
</protein>
<dbReference type="SMART" id="SM00980">
    <property type="entry name" value="THAP"/>
    <property type="match status" value="1"/>
</dbReference>
<evidence type="ECO:0000313" key="9">
    <source>
        <dbReference type="RefSeq" id="XP_025074211.1"/>
    </source>
</evidence>
<reference evidence="9" key="1">
    <citation type="submission" date="2025-08" db="UniProtKB">
        <authorList>
            <consortium name="RefSeq"/>
        </authorList>
    </citation>
    <scope>IDENTIFICATION</scope>
</reference>
<keyword evidence="4 5" id="KW-0238">DNA-binding</keyword>
<evidence type="ECO:0000256" key="6">
    <source>
        <dbReference type="SAM" id="Coils"/>
    </source>
</evidence>
<dbReference type="Proteomes" id="UP000504615">
    <property type="component" value="Unplaced"/>
</dbReference>
<evidence type="ECO:0000256" key="3">
    <source>
        <dbReference type="ARBA" id="ARBA00022833"/>
    </source>
</evidence>
<name>A0A8N1S644_9HYME</name>
<keyword evidence="1" id="KW-0479">Metal-binding</keyword>
<proteinExistence type="predicted"/>
<dbReference type="OrthoDB" id="7574697at2759"/>
<dbReference type="Gene3D" id="6.20.210.20">
    <property type="entry name" value="THAP domain"/>
    <property type="match status" value="1"/>
</dbReference>
<evidence type="ECO:0000256" key="1">
    <source>
        <dbReference type="ARBA" id="ARBA00022723"/>
    </source>
</evidence>
<evidence type="ECO:0000256" key="4">
    <source>
        <dbReference type="ARBA" id="ARBA00023125"/>
    </source>
</evidence>
<evidence type="ECO:0000256" key="2">
    <source>
        <dbReference type="ARBA" id="ARBA00022771"/>
    </source>
</evidence>
<dbReference type="PANTHER" id="PTHR46600:SF11">
    <property type="entry name" value="THAP DOMAIN-CONTAINING PROTEIN 10"/>
    <property type="match status" value="1"/>
</dbReference>
<dbReference type="AlphaFoldDB" id="A0A8N1S644"/>
<organism evidence="8 9">
    <name type="scientific">Pogonomyrmex barbatus</name>
    <name type="common">red harvester ant</name>
    <dbReference type="NCBI Taxonomy" id="144034"/>
    <lineage>
        <taxon>Eukaryota</taxon>
        <taxon>Metazoa</taxon>
        <taxon>Ecdysozoa</taxon>
        <taxon>Arthropoda</taxon>
        <taxon>Hexapoda</taxon>
        <taxon>Insecta</taxon>
        <taxon>Pterygota</taxon>
        <taxon>Neoptera</taxon>
        <taxon>Endopterygota</taxon>
        <taxon>Hymenoptera</taxon>
        <taxon>Apocrita</taxon>
        <taxon>Aculeata</taxon>
        <taxon>Formicoidea</taxon>
        <taxon>Formicidae</taxon>
        <taxon>Myrmicinae</taxon>
        <taxon>Pogonomyrmex</taxon>
    </lineage>
</organism>
<keyword evidence="3" id="KW-0862">Zinc</keyword>